<feature type="transmembrane region" description="Helical" evidence="5">
    <location>
        <begin position="122"/>
        <end position="147"/>
    </location>
</feature>
<evidence type="ECO:0000259" key="6">
    <source>
        <dbReference type="Pfam" id="PF06271"/>
    </source>
</evidence>
<dbReference type="PANTHER" id="PTHR38480">
    <property type="entry name" value="SLR0254 PROTEIN"/>
    <property type="match status" value="1"/>
</dbReference>
<evidence type="ECO:0000256" key="3">
    <source>
        <dbReference type="ARBA" id="ARBA00022989"/>
    </source>
</evidence>
<proteinExistence type="predicted"/>
<keyword evidence="3 5" id="KW-1133">Transmembrane helix</keyword>
<dbReference type="RefSeq" id="WP_344304374.1">
    <property type="nucleotide sequence ID" value="NZ_BAAAQQ010000012.1"/>
</dbReference>
<evidence type="ECO:0000256" key="1">
    <source>
        <dbReference type="ARBA" id="ARBA00004141"/>
    </source>
</evidence>
<gene>
    <name evidence="7" type="ORF">GCM10009843_27860</name>
</gene>
<accession>A0ABP5K6C1</accession>
<evidence type="ECO:0000256" key="4">
    <source>
        <dbReference type="ARBA" id="ARBA00023136"/>
    </source>
</evidence>
<reference evidence="8" key="1">
    <citation type="journal article" date="2019" name="Int. J. Syst. Evol. Microbiol.">
        <title>The Global Catalogue of Microorganisms (GCM) 10K type strain sequencing project: providing services to taxonomists for standard genome sequencing and annotation.</title>
        <authorList>
            <consortium name="The Broad Institute Genomics Platform"/>
            <consortium name="The Broad Institute Genome Sequencing Center for Infectious Disease"/>
            <person name="Wu L."/>
            <person name="Ma J."/>
        </authorList>
    </citation>
    <scope>NUCLEOTIDE SEQUENCE [LARGE SCALE GENOMIC DNA]</scope>
    <source>
        <strain evidence="8">JCM 16021</strain>
    </source>
</reference>
<sequence length="275" mass="29459">MSTGLPSPAGEFATLTDDDLVTGEAVALDLPPASLGARMVSGLIDIIATVATLIIVVLLVLPIALQTDDALMWVAYVGTMITVFLVVPTTFETLTRGRSLGKLAMGLRTVRDDAGPISFQHAFVRALIGFVEIYAFSGVPAFFSALLSSKGKRLGDYAAGTYVVRERVVLRLPMPAPMPPPLARWAASADIASLPTGLAVAVRQFLGRSGQIDPAVRHDLASRLADQARPYVAPAPPPGTPPEAFLAAVIAARRDRDHRRLHREAMLRHRLTARR</sequence>
<feature type="domain" description="RDD" evidence="6">
    <location>
        <begin position="33"/>
        <end position="160"/>
    </location>
</feature>
<dbReference type="EMBL" id="BAAAQQ010000012">
    <property type="protein sequence ID" value="GAA2127913.1"/>
    <property type="molecule type" value="Genomic_DNA"/>
</dbReference>
<protein>
    <submittedName>
        <fullName evidence="7">RDD family protein</fullName>
    </submittedName>
</protein>
<dbReference type="PANTHER" id="PTHR38480:SF1">
    <property type="entry name" value="SLR0254 PROTEIN"/>
    <property type="match status" value="1"/>
</dbReference>
<evidence type="ECO:0000256" key="2">
    <source>
        <dbReference type="ARBA" id="ARBA00022692"/>
    </source>
</evidence>
<evidence type="ECO:0000313" key="7">
    <source>
        <dbReference type="EMBL" id="GAA2127913.1"/>
    </source>
</evidence>
<feature type="transmembrane region" description="Helical" evidence="5">
    <location>
        <begin position="39"/>
        <end position="61"/>
    </location>
</feature>
<comment type="caution">
    <text evidence="7">The sequence shown here is derived from an EMBL/GenBank/DDBJ whole genome shotgun (WGS) entry which is preliminary data.</text>
</comment>
<feature type="transmembrane region" description="Helical" evidence="5">
    <location>
        <begin position="73"/>
        <end position="91"/>
    </location>
</feature>
<dbReference type="InterPro" id="IPR010432">
    <property type="entry name" value="RDD"/>
</dbReference>
<evidence type="ECO:0000256" key="5">
    <source>
        <dbReference type="SAM" id="Phobius"/>
    </source>
</evidence>
<dbReference type="Pfam" id="PF06271">
    <property type="entry name" value="RDD"/>
    <property type="match status" value="1"/>
</dbReference>
<keyword evidence="2 5" id="KW-0812">Transmembrane</keyword>
<keyword evidence="4 5" id="KW-0472">Membrane</keyword>
<evidence type="ECO:0000313" key="8">
    <source>
        <dbReference type="Proteomes" id="UP001500575"/>
    </source>
</evidence>
<organism evidence="7 8">
    <name type="scientific">Nocardioides bigeumensis</name>
    <dbReference type="NCBI Taxonomy" id="433657"/>
    <lineage>
        <taxon>Bacteria</taxon>
        <taxon>Bacillati</taxon>
        <taxon>Actinomycetota</taxon>
        <taxon>Actinomycetes</taxon>
        <taxon>Propionibacteriales</taxon>
        <taxon>Nocardioidaceae</taxon>
        <taxon>Nocardioides</taxon>
    </lineage>
</organism>
<dbReference type="Proteomes" id="UP001500575">
    <property type="component" value="Unassembled WGS sequence"/>
</dbReference>
<name>A0ABP5K6C1_9ACTN</name>
<keyword evidence="8" id="KW-1185">Reference proteome</keyword>
<comment type="subcellular location">
    <subcellularLocation>
        <location evidence="1">Membrane</location>
        <topology evidence="1">Multi-pass membrane protein</topology>
    </subcellularLocation>
</comment>